<dbReference type="InterPro" id="IPR007396">
    <property type="entry name" value="TR_PAI2-type"/>
</dbReference>
<name>A0A1U7IBI4_9CYAN</name>
<dbReference type="Proteomes" id="UP000185860">
    <property type="component" value="Unassembled WGS sequence"/>
</dbReference>
<evidence type="ECO:0000313" key="2">
    <source>
        <dbReference type="Proteomes" id="UP000185860"/>
    </source>
</evidence>
<dbReference type="EMBL" id="MRCE01000025">
    <property type="protein sequence ID" value="OKH33928.1"/>
    <property type="molecule type" value="Genomic_DNA"/>
</dbReference>
<gene>
    <name evidence="1" type="ORF">NIES2119_21780</name>
</gene>
<organism evidence="1 2">
    <name type="scientific">[Phormidium ambiguum] IAM M-71</name>
    <dbReference type="NCBI Taxonomy" id="454136"/>
    <lineage>
        <taxon>Bacteria</taxon>
        <taxon>Bacillati</taxon>
        <taxon>Cyanobacteriota</taxon>
        <taxon>Cyanophyceae</taxon>
        <taxon>Oscillatoriophycideae</taxon>
        <taxon>Aerosakkonematales</taxon>
        <taxon>Aerosakkonemataceae</taxon>
        <taxon>Floridanema</taxon>
    </lineage>
</organism>
<sequence>MYRPTAFREDDVDKLVSFMKANSFATLVSILDGVPCASHIPLVVTEEDGVVKLIGHLAKQNSQWQAFEELESLAIFTGAHAYISPALYEKRESVPTWNYIAVHAYGIPQIITFNSSPELMNKMIDGMVDNYEASYKEHWHSLSTGFREGMMNGIFGFEMIVTRLEGKYKLSQNRSQADRQNVSDALLKSSDPIARAIGIEMKQNFESNK</sequence>
<protein>
    <submittedName>
        <fullName evidence="1">Negative transcriptional regulator, PaiB family protein</fullName>
    </submittedName>
</protein>
<dbReference type="OrthoDB" id="9794948at2"/>
<dbReference type="Pfam" id="PF04299">
    <property type="entry name" value="FMN_bind_2"/>
    <property type="match status" value="1"/>
</dbReference>
<dbReference type="AlphaFoldDB" id="A0A1U7IBI4"/>
<dbReference type="SUPFAM" id="SSF50475">
    <property type="entry name" value="FMN-binding split barrel"/>
    <property type="match status" value="1"/>
</dbReference>
<accession>A0A1U7IBI4</accession>
<dbReference type="Gene3D" id="2.30.110.10">
    <property type="entry name" value="Electron Transport, Fmn-binding Protein, Chain A"/>
    <property type="match status" value="1"/>
</dbReference>
<proteinExistence type="predicted"/>
<dbReference type="RefSeq" id="WP_073595599.1">
    <property type="nucleotide sequence ID" value="NZ_MRCE01000025.1"/>
</dbReference>
<comment type="caution">
    <text evidence="1">The sequence shown here is derived from an EMBL/GenBank/DDBJ whole genome shotgun (WGS) entry which is preliminary data.</text>
</comment>
<dbReference type="PANTHER" id="PTHR35802">
    <property type="entry name" value="PROTEASE SYNTHASE AND SPORULATION PROTEIN PAI 2"/>
    <property type="match status" value="1"/>
</dbReference>
<reference evidence="1 2" key="1">
    <citation type="submission" date="2016-11" db="EMBL/GenBank/DDBJ databases">
        <title>Draft Genome Sequences of Nine Cyanobacterial Strains from Diverse Habitats.</title>
        <authorList>
            <person name="Zhu T."/>
            <person name="Hou S."/>
            <person name="Lu X."/>
            <person name="Hess W.R."/>
        </authorList>
    </citation>
    <scope>NUCLEOTIDE SEQUENCE [LARGE SCALE GENOMIC DNA]</scope>
    <source>
        <strain evidence="1 2">IAM M-71</strain>
    </source>
</reference>
<evidence type="ECO:0000313" key="1">
    <source>
        <dbReference type="EMBL" id="OKH33928.1"/>
    </source>
</evidence>
<dbReference type="PANTHER" id="PTHR35802:SF1">
    <property type="entry name" value="PROTEASE SYNTHASE AND SPORULATION PROTEIN PAI 2"/>
    <property type="match status" value="1"/>
</dbReference>
<dbReference type="PIRSF" id="PIRSF010372">
    <property type="entry name" value="PaiB"/>
    <property type="match status" value="1"/>
</dbReference>
<dbReference type="STRING" id="454136.NIES2119_21780"/>
<dbReference type="InterPro" id="IPR012349">
    <property type="entry name" value="Split_barrel_FMN-bd"/>
</dbReference>